<evidence type="ECO:0000256" key="16">
    <source>
        <dbReference type="ARBA" id="ARBA00023004"/>
    </source>
</evidence>
<evidence type="ECO:0000256" key="6">
    <source>
        <dbReference type="ARBA" id="ARBA00022553"/>
    </source>
</evidence>
<evidence type="ECO:0000256" key="19">
    <source>
        <dbReference type="SAM" id="SignalP"/>
    </source>
</evidence>
<keyword evidence="10" id="KW-0460">Magnesium</keyword>
<evidence type="ECO:0000256" key="14">
    <source>
        <dbReference type="ARBA" id="ARBA00022991"/>
    </source>
</evidence>
<keyword evidence="11" id="KW-0249">Electron transport</keyword>
<dbReference type="InterPro" id="IPR055266">
    <property type="entry name" value="D1/D2"/>
</dbReference>
<keyword evidence="13" id="KW-0007">Acetylation</keyword>
<evidence type="ECO:0000256" key="12">
    <source>
        <dbReference type="ARBA" id="ARBA00022989"/>
    </source>
</evidence>
<dbReference type="InterPro" id="IPR036854">
    <property type="entry name" value="Photo_II_D1/D2_sf"/>
</dbReference>
<evidence type="ECO:0000256" key="11">
    <source>
        <dbReference type="ARBA" id="ARBA00022982"/>
    </source>
</evidence>
<keyword evidence="9" id="KW-0479">Metal-binding</keyword>
<dbReference type="EMBL" id="JBBWWQ010000015">
    <property type="protein sequence ID" value="KAK8928701.1"/>
    <property type="molecule type" value="Genomic_DNA"/>
</dbReference>
<dbReference type="Pfam" id="PF00124">
    <property type="entry name" value="Photo_RC"/>
    <property type="match status" value="1"/>
</dbReference>
<evidence type="ECO:0000256" key="9">
    <source>
        <dbReference type="ARBA" id="ARBA00022723"/>
    </source>
</evidence>
<comment type="caution">
    <text evidence="20">The sequence shown here is derived from an EMBL/GenBank/DDBJ whole genome shotgun (WGS) entry which is preliminary data.</text>
</comment>
<dbReference type="GO" id="GO:0009772">
    <property type="term" value="P:photosynthetic electron transport in photosystem II"/>
    <property type="evidence" value="ECO:0007669"/>
    <property type="project" value="InterPro"/>
</dbReference>
<dbReference type="GO" id="GO:0009523">
    <property type="term" value="C:photosystem II"/>
    <property type="evidence" value="ECO:0007669"/>
    <property type="project" value="UniProtKB-KW"/>
</dbReference>
<dbReference type="AlphaFoldDB" id="A0AAP0B6V6"/>
<keyword evidence="8" id="KW-0812">Transmembrane</keyword>
<keyword evidence="15" id="KW-0560">Oxidoreductase</keyword>
<evidence type="ECO:0000256" key="10">
    <source>
        <dbReference type="ARBA" id="ARBA00022842"/>
    </source>
</evidence>
<gene>
    <name evidence="20" type="primary">psbA</name>
    <name evidence="20" type="ORF">KSP39_PZI017701</name>
</gene>
<evidence type="ECO:0000256" key="17">
    <source>
        <dbReference type="ARBA" id="ARBA00023136"/>
    </source>
</evidence>
<evidence type="ECO:0000256" key="2">
    <source>
        <dbReference type="ARBA" id="ARBA00008204"/>
    </source>
</evidence>
<evidence type="ECO:0000256" key="18">
    <source>
        <dbReference type="ARBA" id="ARBA00023276"/>
    </source>
</evidence>
<dbReference type="GO" id="GO:0016168">
    <property type="term" value="F:chlorophyll binding"/>
    <property type="evidence" value="ECO:0007669"/>
    <property type="project" value="UniProtKB-KW"/>
</dbReference>
<evidence type="ECO:0000256" key="4">
    <source>
        <dbReference type="ARBA" id="ARBA00022494"/>
    </source>
</evidence>
<accession>A0AAP0B6V6</accession>
<evidence type="ECO:0000256" key="13">
    <source>
        <dbReference type="ARBA" id="ARBA00022990"/>
    </source>
</evidence>
<evidence type="ECO:0000313" key="21">
    <source>
        <dbReference type="Proteomes" id="UP001418222"/>
    </source>
</evidence>
<keyword evidence="18" id="KW-0604">Photosystem II</keyword>
<evidence type="ECO:0000256" key="7">
    <source>
        <dbReference type="ARBA" id="ARBA00022640"/>
    </source>
</evidence>
<feature type="signal peptide" evidence="19">
    <location>
        <begin position="1"/>
        <end position="19"/>
    </location>
</feature>
<keyword evidence="6" id="KW-0597">Phosphoprotein</keyword>
<keyword evidence="17" id="KW-0472">Membrane</keyword>
<dbReference type="GO" id="GO:0016491">
    <property type="term" value="F:oxidoreductase activity"/>
    <property type="evidence" value="ECO:0007669"/>
    <property type="project" value="UniProtKB-KW"/>
</dbReference>
<evidence type="ECO:0000313" key="20">
    <source>
        <dbReference type="EMBL" id="KAK8928701.1"/>
    </source>
</evidence>
<sequence length="64" mass="7014">MIPILLTATFIFIIAFIAAPPVDIYGIREPISDSLLYGDNIISSVIIPTSAAIGLHFDPIWWSL</sequence>
<feature type="chain" id="PRO_5042897609" evidence="19">
    <location>
        <begin position="20"/>
        <end position="64"/>
    </location>
</feature>
<comment type="subcellular location">
    <subcellularLocation>
        <location evidence="1">Membrane</location>
        <topology evidence="1">Multi-pass membrane protein</topology>
    </subcellularLocation>
</comment>
<evidence type="ECO:0000256" key="3">
    <source>
        <dbReference type="ARBA" id="ARBA00022448"/>
    </source>
</evidence>
<evidence type="ECO:0000256" key="8">
    <source>
        <dbReference type="ARBA" id="ARBA00022692"/>
    </source>
</evidence>
<keyword evidence="14" id="KW-0157">Chromophore</keyword>
<keyword evidence="21" id="KW-1185">Reference proteome</keyword>
<dbReference type="InterPro" id="IPR000484">
    <property type="entry name" value="Photo_RC_L/M"/>
</dbReference>
<keyword evidence="3" id="KW-0813">Transport</keyword>
<keyword evidence="5" id="KW-0602">Photosynthesis</keyword>
<dbReference type="SUPFAM" id="SSF81483">
    <property type="entry name" value="Bacterial photosystem II reaction centre, L and M subunits"/>
    <property type="match status" value="1"/>
</dbReference>
<dbReference type="PANTHER" id="PTHR33149:SF12">
    <property type="entry name" value="PHOTOSYSTEM II D2 PROTEIN"/>
    <property type="match status" value="1"/>
</dbReference>
<keyword evidence="4" id="KW-0148">Chlorophyll</keyword>
<protein>
    <submittedName>
        <fullName evidence="20">Photosystem Q(B) protein</fullName>
    </submittedName>
</protein>
<organism evidence="20 21">
    <name type="scientific">Platanthera zijinensis</name>
    <dbReference type="NCBI Taxonomy" id="2320716"/>
    <lineage>
        <taxon>Eukaryota</taxon>
        <taxon>Viridiplantae</taxon>
        <taxon>Streptophyta</taxon>
        <taxon>Embryophyta</taxon>
        <taxon>Tracheophyta</taxon>
        <taxon>Spermatophyta</taxon>
        <taxon>Magnoliopsida</taxon>
        <taxon>Liliopsida</taxon>
        <taxon>Asparagales</taxon>
        <taxon>Orchidaceae</taxon>
        <taxon>Orchidoideae</taxon>
        <taxon>Orchideae</taxon>
        <taxon>Orchidinae</taxon>
        <taxon>Platanthera</taxon>
    </lineage>
</organism>
<evidence type="ECO:0000256" key="5">
    <source>
        <dbReference type="ARBA" id="ARBA00022531"/>
    </source>
</evidence>
<keyword evidence="12" id="KW-1133">Transmembrane helix</keyword>
<dbReference type="GO" id="GO:0046872">
    <property type="term" value="F:metal ion binding"/>
    <property type="evidence" value="ECO:0007669"/>
    <property type="project" value="UniProtKB-KW"/>
</dbReference>
<evidence type="ECO:0000256" key="1">
    <source>
        <dbReference type="ARBA" id="ARBA00004141"/>
    </source>
</evidence>
<reference evidence="20 21" key="1">
    <citation type="journal article" date="2022" name="Nat. Plants">
        <title>Genomes of leafy and leafless Platanthera orchids illuminate the evolution of mycoheterotrophy.</title>
        <authorList>
            <person name="Li M.H."/>
            <person name="Liu K.W."/>
            <person name="Li Z."/>
            <person name="Lu H.C."/>
            <person name="Ye Q.L."/>
            <person name="Zhang D."/>
            <person name="Wang J.Y."/>
            <person name="Li Y.F."/>
            <person name="Zhong Z.M."/>
            <person name="Liu X."/>
            <person name="Yu X."/>
            <person name="Liu D.K."/>
            <person name="Tu X.D."/>
            <person name="Liu B."/>
            <person name="Hao Y."/>
            <person name="Liao X.Y."/>
            <person name="Jiang Y.T."/>
            <person name="Sun W.H."/>
            <person name="Chen J."/>
            <person name="Chen Y.Q."/>
            <person name="Ai Y."/>
            <person name="Zhai J.W."/>
            <person name="Wu S.S."/>
            <person name="Zhou Z."/>
            <person name="Hsiao Y.Y."/>
            <person name="Wu W.L."/>
            <person name="Chen Y.Y."/>
            <person name="Lin Y.F."/>
            <person name="Hsu J.L."/>
            <person name="Li C.Y."/>
            <person name="Wang Z.W."/>
            <person name="Zhao X."/>
            <person name="Zhong W.Y."/>
            <person name="Ma X.K."/>
            <person name="Ma L."/>
            <person name="Huang J."/>
            <person name="Chen G.Z."/>
            <person name="Huang M.Z."/>
            <person name="Huang L."/>
            <person name="Peng D.H."/>
            <person name="Luo Y.B."/>
            <person name="Zou S.Q."/>
            <person name="Chen S.P."/>
            <person name="Lan S."/>
            <person name="Tsai W.C."/>
            <person name="Van de Peer Y."/>
            <person name="Liu Z.J."/>
        </authorList>
    </citation>
    <scope>NUCLEOTIDE SEQUENCE [LARGE SCALE GENOMIC DNA]</scope>
    <source>
        <strain evidence="20">Lor287</strain>
    </source>
</reference>
<proteinExistence type="inferred from homology"/>
<dbReference type="PANTHER" id="PTHR33149">
    <property type="entry name" value="PHOTOSYSTEM II PROTEIN D1"/>
    <property type="match status" value="1"/>
</dbReference>
<keyword evidence="19" id="KW-0732">Signal</keyword>
<keyword evidence="7" id="KW-0934">Plastid</keyword>
<keyword evidence="16" id="KW-0408">Iron</keyword>
<comment type="similarity">
    <text evidence="2">Belongs to the reaction center PufL/M/PsbA/D family.</text>
</comment>
<name>A0AAP0B6V6_9ASPA</name>
<evidence type="ECO:0000256" key="15">
    <source>
        <dbReference type="ARBA" id="ARBA00023002"/>
    </source>
</evidence>
<dbReference type="GO" id="GO:0009535">
    <property type="term" value="C:chloroplast thylakoid membrane"/>
    <property type="evidence" value="ECO:0007669"/>
    <property type="project" value="TreeGrafter"/>
</dbReference>
<dbReference type="Proteomes" id="UP001418222">
    <property type="component" value="Unassembled WGS sequence"/>
</dbReference>